<comment type="function">
    <text evidence="13">DNA-dependent ATPase involved in processing of recombination intermediates, plays a role in repairing DNA breaks. Stimulates the branch migration of RecA-mediated strand transfer reactions, allowing the 3' invading strand to extend heteroduplex DNA faster. Binds ssDNA in the presence of ADP but not other nucleotides, has ATPase activity that is stimulated by ssDNA and various branched DNA structures, but inhibited by SSB. Does not have RecA's homology-searching function.</text>
</comment>
<reference evidence="15 16" key="1">
    <citation type="submission" date="2021-10" db="EMBL/GenBank/DDBJ databases">
        <title>Anaerobic single-cell dispensing facilitates the cultivation of human gut bacteria.</title>
        <authorList>
            <person name="Afrizal A."/>
        </authorList>
    </citation>
    <scope>NUCLEOTIDE SEQUENCE [LARGE SCALE GENOMIC DNA]</scope>
    <source>
        <strain evidence="15 16">CLA-AA-H232</strain>
    </source>
</reference>
<evidence type="ECO:0000256" key="9">
    <source>
        <dbReference type="ARBA" id="ARBA00023125"/>
    </source>
</evidence>
<proteinExistence type="inferred from homology"/>
<evidence type="ECO:0000256" key="11">
    <source>
        <dbReference type="HAMAP-Rule" id="MF_01498"/>
    </source>
</evidence>
<keyword evidence="9 11" id="KW-0238">DNA-binding</keyword>
<dbReference type="SUPFAM" id="SSF54211">
    <property type="entry name" value="Ribosomal protein S5 domain 2-like"/>
    <property type="match status" value="1"/>
</dbReference>
<evidence type="ECO:0000256" key="13">
    <source>
        <dbReference type="RuleBase" id="RU003555"/>
    </source>
</evidence>
<dbReference type="CDD" id="cd01121">
    <property type="entry name" value="RadA_SMS_N"/>
    <property type="match status" value="1"/>
</dbReference>
<keyword evidence="3 11" id="KW-0227">DNA damage</keyword>
<keyword evidence="1 11" id="KW-0479">Metal-binding</keyword>
<dbReference type="GO" id="GO:0016787">
    <property type="term" value="F:hydrolase activity"/>
    <property type="evidence" value="ECO:0007669"/>
    <property type="project" value="UniProtKB-KW"/>
</dbReference>
<dbReference type="Gene3D" id="3.30.230.10">
    <property type="match status" value="1"/>
</dbReference>
<evidence type="ECO:0000313" key="15">
    <source>
        <dbReference type="EMBL" id="MCC2210880.1"/>
    </source>
</evidence>
<evidence type="ECO:0000256" key="1">
    <source>
        <dbReference type="ARBA" id="ARBA00022723"/>
    </source>
</evidence>
<dbReference type="GO" id="GO:0003684">
    <property type="term" value="F:damaged DNA binding"/>
    <property type="evidence" value="ECO:0007669"/>
    <property type="project" value="InterPro"/>
</dbReference>
<dbReference type="FunFam" id="3.40.50.300:FF:000050">
    <property type="entry name" value="DNA repair protein RadA"/>
    <property type="match status" value="1"/>
</dbReference>
<dbReference type="InterPro" id="IPR004504">
    <property type="entry name" value="DNA_repair_RadA"/>
</dbReference>
<dbReference type="EMBL" id="JAJEQM010000011">
    <property type="protein sequence ID" value="MCC2210880.1"/>
    <property type="molecule type" value="Genomic_DNA"/>
</dbReference>
<dbReference type="GO" id="GO:0008270">
    <property type="term" value="F:zinc ion binding"/>
    <property type="evidence" value="ECO:0007669"/>
    <property type="project" value="UniProtKB-KW"/>
</dbReference>
<evidence type="ECO:0000256" key="10">
    <source>
        <dbReference type="ARBA" id="ARBA00023204"/>
    </source>
</evidence>
<dbReference type="InterPro" id="IPR027417">
    <property type="entry name" value="P-loop_NTPase"/>
</dbReference>
<evidence type="ECO:0000256" key="5">
    <source>
        <dbReference type="ARBA" id="ARBA00022801"/>
    </source>
</evidence>
<dbReference type="HAMAP" id="MF_01498">
    <property type="entry name" value="RadA_bact"/>
    <property type="match status" value="1"/>
</dbReference>
<dbReference type="PANTHER" id="PTHR32472">
    <property type="entry name" value="DNA REPAIR PROTEIN RADA"/>
    <property type="match status" value="1"/>
</dbReference>
<evidence type="ECO:0000313" key="16">
    <source>
        <dbReference type="Proteomes" id="UP001198242"/>
    </source>
</evidence>
<dbReference type="RefSeq" id="WP_308456571.1">
    <property type="nucleotide sequence ID" value="NZ_JAJEQM010000011.1"/>
</dbReference>
<keyword evidence="2 11" id="KW-0547">Nucleotide-binding</keyword>
<dbReference type="InterPro" id="IPR041166">
    <property type="entry name" value="Rubredoxin_2"/>
</dbReference>
<evidence type="ECO:0000256" key="4">
    <source>
        <dbReference type="ARBA" id="ARBA00022771"/>
    </source>
</evidence>
<comment type="domain">
    <text evidence="11">The middle region has homology to RecA with ATPase motifs including the RadA KNRFG motif, while the C-terminus is homologous to Lon protease.</text>
</comment>
<keyword evidence="10 11" id="KW-0234">DNA repair</keyword>
<dbReference type="Pfam" id="PF13541">
    <property type="entry name" value="ChlI"/>
    <property type="match status" value="1"/>
</dbReference>
<keyword evidence="16" id="KW-1185">Reference proteome</keyword>
<dbReference type="NCBIfam" id="TIGR00416">
    <property type="entry name" value="sms"/>
    <property type="match status" value="1"/>
</dbReference>
<dbReference type="PRINTS" id="PR01874">
    <property type="entry name" value="DNAREPAIRADA"/>
</dbReference>
<protein>
    <recommendedName>
        <fullName evidence="11 12">DNA repair protein RadA</fullName>
    </recommendedName>
</protein>
<evidence type="ECO:0000256" key="2">
    <source>
        <dbReference type="ARBA" id="ARBA00022741"/>
    </source>
</evidence>
<keyword evidence="4 13" id="KW-0863">Zinc-finger</keyword>
<dbReference type="InterPro" id="IPR020568">
    <property type="entry name" value="Ribosomal_Su5_D2-typ_SF"/>
</dbReference>
<dbReference type="SUPFAM" id="SSF52540">
    <property type="entry name" value="P-loop containing nucleoside triphosphate hydrolases"/>
    <property type="match status" value="1"/>
</dbReference>
<evidence type="ECO:0000256" key="3">
    <source>
        <dbReference type="ARBA" id="ARBA00022763"/>
    </source>
</evidence>
<comment type="similarity">
    <text evidence="11 13">Belongs to the RecA family. RadA subfamily.</text>
</comment>
<keyword evidence="5" id="KW-0378">Hydrolase</keyword>
<evidence type="ECO:0000256" key="6">
    <source>
        <dbReference type="ARBA" id="ARBA00022833"/>
    </source>
</evidence>
<evidence type="ECO:0000259" key="14">
    <source>
        <dbReference type="PROSITE" id="PS50162"/>
    </source>
</evidence>
<dbReference type="PANTHER" id="PTHR32472:SF10">
    <property type="entry name" value="DNA REPAIR PROTEIN RADA-LIKE PROTEIN"/>
    <property type="match status" value="1"/>
</dbReference>
<dbReference type="InterPro" id="IPR003593">
    <property type="entry name" value="AAA+_ATPase"/>
</dbReference>
<feature type="domain" description="RecA family profile 1" evidence="14">
    <location>
        <begin position="74"/>
        <end position="222"/>
    </location>
</feature>
<accession>A0AAE3JAM5</accession>
<dbReference type="InterPro" id="IPR014721">
    <property type="entry name" value="Ribsml_uS5_D2-typ_fold_subgr"/>
</dbReference>
<dbReference type="Pfam" id="PF13481">
    <property type="entry name" value="AAA_25"/>
    <property type="match status" value="1"/>
</dbReference>
<feature type="short sequence motif" description="RadA KNRFG motif" evidence="11">
    <location>
        <begin position="259"/>
        <end position="263"/>
    </location>
</feature>
<dbReference type="GO" id="GO:0005524">
    <property type="term" value="F:ATP binding"/>
    <property type="evidence" value="ECO:0007669"/>
    <property type="project" value="UniProtKB-UniRule"/>
</dbReference>
<sequence length="462" mass="50081">MKGIGMKTKTTYICSECGYKSPKWLGKCPGCNSWNTIQETVITEKKTSATRAMSISNGGSVRMPKKIGDVKVGYETRYKTGLQELDRVLGGGIVQGELILVGGDPGIGKSTLLLQICQKAGEERKILYVSGEESEGQIKIRAERLGVTTENLYLVSETDVETVIECINEIKPDIVIIDSIQTMNRQDIASAAGSVPQVREATNAFMHIAKSLGISMFIVGHVTKEGAIAGPRVLEHMVDCVLYFEGDRQLSFRILRAVKNRFGSTNEIGVFEMCDSGLREVENPSMMLLEGRNVDISGSAIVCTMEGSRGVMAEIQALVTPTGFGNPRRMTNGIDVNRVLLLIAVLEKRARMNLSNSDIYVNVAGGLRIDETAVDLGICAAVATSQADIPLPPDMIFIGEVGLGGELRGVSQLEKRINEAAKLGFKSAIVPKQSLRGVKIPDGFAAYGIKTISEMINMLRRK</sequence>
<dbReference type="GO" id="GO:0000725">
    <property type="term" value="P:recombinational repair"/>
    <property type="evidence" value="ECO:0007669"/>
    <property type="project" value="UniProtKB-UniRule"/>
</dbReference>
<feature type="region of interest" description="Lon-protease-like" evidence="11">
    <location>
        <begin position="358"/>
        <end position="462"/>
    </location>
</feature>
<organism evidence="15 16">
    <name type="scientific">Hominilimicola fabiformis</name>
    <dbReference type="NCBI Taxonomy" id="2885356"/>
    <lineage>
        <taxon>Bacteria</taxon>
        <taxon>Bacillati</taxon>
        <taxon>Bacillota</taxon>
        <taxon>Clostridia</taxon>
        <taxon>Eubacteriales</taxon>
        <taxon>Oscillospiraceae</taxon>
        <taxon>Hominilimicola</taxon>
    </lineage>
</organism>
<name>A0AAE3JAM5_9FIRM</name>
<dbReference type="InterPro" id="IPR020588">
    <property type="entry name" value="RecA_ATP-bd"/>
</dbReference>
<dbReference type="AlphaFoldDB" id="A0AAE3JAM5"/>
<dbReference type="GO" id="GO:0140664">
    <property type="term" value="F:ATP-dependent DNA damage sensor activity"/>
    <property type="evidence" value="ECO:0007669"/>
    <property type="project" value="InterPro"/>
</dbReference>
<evidence type="ECO:0000256" key="8">
    <source>
        <dbReference type="ARBA" id="ARBA00023016"/>
    </source>
</evidence>
<keyword evidence="6 13" id="KW-0862">Zinc</keyword>
<dbReference type="PROSITE" id="PS50162">
    <property type="entry name" value="RECA_2"/>
    <property type="match status" value="1"/>
</dbReference>
<feature type="binding site" evidence="11">
    <location>
        <begin position="103"/>
        <end position="110"/>
    </location>
    <ligand>
        <name>ATP</name>
        <dbReference type="ChEBI" id="CHEBI:30616"/>
    </ligand>
</feature>
<keyword evidence="8 11" id="KW-0346">Stress response</keyword>
<dbReference type="Pfam" id="PF18073">
    <property type="entry name" value="Zn_ribbon_LapB"/>
    <property type="match status" value="1"/>
</dbReference>
<dbReference type="SMART" id="SM00382">
    <property type="entry name" value="AAA"/>
    <property type="match status" value="1"/>
</dbReference>
<comment type="function">
    <text evidence="11">Plays a role in repairing double-strand DNA breaks, probably involving stabilizing or processing branched DNA or blocked replication forks.</text>
</comment>
<dbReference type="Proteomes" id="UP001198242">
    <property type="component" value="Unassembled WGS sequence"/>
</dbReference>
<keyword evidence="7 11" id="KW-0067">ATP-binding</keyword>
<gene>
    <name evidence="11 15" type="primary">radA</name>
    <name evidence="15" type="ORF">LKE05_08780</name>
</gene>
<comment type="caution">
    <text evidence="15">The sequence shown here is derived from an EMBL/GenBank/DDBJ whole genome shotgun (WGS) entry which is preliminary data.</text>
</comment>
<dbReference type="Gene3D" id="3.40.50.300">
    <property type="entry name" value="P-loop containing nucleotide triphosphate hydrolases"/>
    <property type="match status" value="1"/>
</dbReference>
<evidence type="ECO:0000256" key="12">
    <source>
        <dbReference type="NCBIfam" id="TIGR00416"/>
    </source>
</evidence>
<dbReference type="GO" id="GO:0005829">
    <property type="term" value="C:cytosol"/>
    <property type="evidence" value="ECO:0007669"/>
    <property type="project" value="TreeGrafter"/>
</dbReference>
<evidence type="ECO:0000256" key="7">
    <source>
        <dbReference type="ARBA" id="ARBA00022840"/>
    </source>
</evidence>